<name>A0A7W7ISZ3_9CAUL</name>
<dbReference type="AlphaFoldDB" id="A0A7W7ISZ3"/>
<dbReference type="Proteomes" id="UP000539957">
    <property type="component" value="Unassembled WGS sequence"/>
</dbReference>
<keyword evidence="2" id="KW-1185">Reference proteome</keyword>
<accession>A0A7W7ISZ3</accession>
<dbReference type="EMBL" id="JACHKY010000007">
    <property type="protein sequence ID" value="MBB4799753.1"/>
    <property type="molecule type" value="Genomic_DNA"/>
</dbReference>
<organism evidence="1 2">
    <name type="scientific">Brevundimonas bullata</name>
    <dbReference type="NCBI Taxonomy" id="13160"/>
    <lineage>
        <taxon>Bacteria</taxon>
        <taxon>Pseudomonadati</taxon>
        <taxon>Pseudomonadota</taxon>
        <taxon>Alphaproteobacteria</taxon>
        <taxon>Caulobacterales</taxon>
        <taxon>Caulobacteraceae</taxon>
        <taxon>Brevundimonas</taxon>
    </lineage>
</organism>
<reference evidence="1 2" key="1">
    <citation type="submission" date="2020-08" db="EMBL/GenBank/DDBJ databases">
        <title>Functional genomics of gut bacteria from endangered species of beetles.</title>
        <authorList>
            <person name="Carlos-Shanley C."/>
        </authorList>
    </citation>
    <scope>NUCLEOTIDE SEQUENCE [LARGE SCALE GENOMIC DNA]</scope>
    <source>
        <strain evidence="1 2">S00123</strain>
    </source>
</reference>
<proteinExistence type="predicted"/>
<protein>
    <submittedName>
        <fullName evidence="1">Uncharacterized protein</fullName>
    </submittedName>
</protein>
<comment type="caution">
    <text evidence="1">The sequence shown here is derived from an EMBL/GenBank/DDBJ whole genome shotgun (WGS) entry which is preliminary data.</text>
</comment>
<sequence length="101" mass="11326">MGVMVWHDLQSDMLLRNAFNCGRQGAEIVDIGGIGEDCACERAGLRARIPMMRLIEEIANFRILEHPGVHLPDNVQAMGLKGWNCGFDDRDRPLAEGLRHQ</sequence>
<evidence type="ECO:0000313" key="2">
    <source>
        <dbReference type="Proteomes" id="UP000539957"/>
    </source>
</evidence>
<evidence type="ECO:0000313" key="1">
    <source>
        <dbReference type="EMBL" id="MBB4799753.1"/>
    </source>
</evidence>
<gene>
    <name evidence="1" type="ORF">HNP32_003513</name>
</gene>